<accession>A0A2K8KKN2</accession>
<gene>
    <name evidence="2" type="ORF">BG454_14975</name>
</gene>
<evidence type="ECO:0000256" key="1">
    <source>
        <dbReference type="SAM" id="Phobius"/>
    </source>
</evidence>
<keyword evidence="3" id="KW-1185">Reference proteome</keyword>
<keyword evidence="1" id="KW-1133">Transmembrane helix</keyword>
<dbReference type="AlphaFoldDB" id="A0A2K8KKN2"/>
<proteinExistence type="predicted"/>
<organism evidence="2 3">
    <name type="scientific">Roseinatronobacter bogoriensis subsp. barguzinensis</name>
    <dbReference type="NCBI Taxonomy" id="441209"/>
    <lineage>
        <taxon>Bacteria</taxon>
        <taxon>Pseudomonadati</taxon>
        <taxon>Pseudomonadota</taxon>
        <taxon>Alphaproteobacteria</taxon>
        <taxon>Rhodobacterales</taxon>
        <taxon>Paracoccaceae</taxon>
        <taxon>Roseinatronobacter</taxon>
    </lineage>
</organism>
<reference evidence="2 3" key="1">
    <citation type="submission" date="2017-11" db="EMBL/GenBank/DDBJ databases">
        <title>Revised Sequence and Annotation of the Rhodobaca barguzinensis strain alga05 Genome.</title>
        <authorList>
            <person name="Kopejtka K."/>
            <person name="Tomasch J.M."/>
            <person name="Bunk B."/>
            <person name="Koblizek M."/>
        </authorList>
    </citation>
    <scope>NUCLEOTIDE SEQUENCE [LARGE SCALE GENOMIC DNA]</scope>
    <source>
        <strain evidence="3">alga05</strain>
    </source>
</reference>
<evidence type="ECO:0000313" key="2">
    <source>
        <dbReference type="EMBL" id="ATX66960.1"/>
    </source>
</evidence>
<dbReference type="OrthoDB" id="6154367at2"/>
<dbReference type="Proteomes" id="UP000228948">
    <property type="component" value="Chromosome"/>
</dbReference>
<feature type="transmembrane region" description="Helical" evidence="1">
    <location>
        <begin position="177"/>
        <end position="199"/>
    </location>
</feature>
<keyword evidence="1" id="KW-0472">Membrane</keyword>
<keyword evidence="1" id="KW-0812">Transmembrane</keyword>
<evidence type="ECO:0000313" key="3">
    <source>
        <dbReference type="Proteomes" id="UP000228948"/>
    </source>
</evidence>
<dbReference type="EMBL" id="CP024899">
    <property type="protein sequence ID" value="ATX66960.1"/>
    <property type="molecule type" value="Genomic_DNA"/>
</dbReference>
<sequence>MADYLHFECVKEHRGSYFVEYRPPVSNQKFATLDLIFLKSVSWEEVSIFVEQEIRFWLGRYPVPLMVSAWDDAEAMLRPLGSGRGSLVAWVSPKSGEIKQSWDVNDLDRYLEQYFVTPDWQEVYADLKFRTHDEVKSEARKRASEQVKQVKLLKLLLILWLVAIPLGYALIEFFGPEWLGFIGLGFVLWKAFMLSLRIWGRAKPSPKELEKAEKQRKMDHYFYHCERNPTGFWRLKNENFENDSRERVRKDANQMESKPD</sequence>
<dbReference type="KEGG" id="rbg:BG454_14975"/>
<dbReference type="RefSeq" id="WP_071481418.1">
    <property type="nucleotide sequence ID" value="NZ_CP024899.1"/>
</dbReference>
<feature type="transmembrane region" description="Helical" evidence="1">
    <location>
        <begin position="152"/>
        <end position="171"/>
    </location>
</feature>
<name>A0A2K8KKN2_9RHOB</name>
<protein>
    <submittedName>
        <fullName evidence="2">Uncharacterized protein</fullName>
    </submittedName>
</protein>